<dbReference type="Pfam" id="PF14104">
    <property type="entry name" value="DUF4277"/>
    <property type="match status" value="1"/>
</dbReference>
<dbReference type="Pfam" id="PF01609">
    <property type="entry name" value="DDE_Tnp_1"/>
    <property type="match status" value="1"/>
</dbReference>
<sequence length="537" mass="61498">MDVDVQSYLIGHLGLVAGIFDSLKIAEVIDRALPKKSSRNLPRSVVIKAMILNGLGFTGQRLYLFPNFFMTIPTEKLLGQGITPSDLNDDIVGRTLDAIYKYGTTELFNEISLEIMKQFSLGTQLIHVDTTNFSVYGKYEGDAPDGTDSIKITFGHAKDGRTDLKRFVLGLVTNQHGLPLFTKAYSGNVSDKKSIMEMIQKTQQAIKFDDDCYWIADSALYTEENIRLLGTETKWITHVPATVGEAKRLLNADLDMTPGSDPRYAFHVTDFNYAGVPQRAVVVWSEEMKKRNEKTLDKKIQKETDRAEKDLKKLKSRKFVCVPDAENEAKIWDSMHPHHRIKNLQISPCVEKVEKRRGRPKKDEPLSLNFKIEAEIEIDEDVLTEERKKLGRFVLASNKTDLEPEIMLNYYKGQQTVERGFRFLKDKSFHVSEVYLKKEERIESLSMIMVLSLLIYSFAEWKLREKLKETGQTVPNQLNKPTQRPTMRWIFETFMGVIQSVVVDRGKIVKVIVHLSESQIVILRLLGPECENYYGLN</sequence>
<dbReference type="NCBIfam" id="NF033559">
    <property type="entry name" value="transpos_IS1634"/>
    <property type="match status" value="1"/>
</dbReference>
<feature type="domain" description="DUF4277" evidence="2">
    <location>
        <begin position="7"/>
        <end position="113"/>
    </location>
</feature>
<reference evidence="3 4" key="1">
    <citation type="submission" date="2023-03" db="EMBL/GenBank/DDBJ databases">
        <title>Whole genome sequencing of Methanotrichaceae archaeon M04Ac.</title>
        <authorList>
            <person name="Khomyakova M.A."/>
            <person name="Merkel A.Y."/>
            <person name="Slobodkin A.I."/>
        </authorList>
    </citation>
    <scope>NUCLEOTIDE SEQUENCE [LARGE SCALE GENOMIC DNA]</scope>
    <source>
        <strain evidence="3 4">M04Ac</strain>
    </source>
</reference>
<name>A0ABT5XI36_9EURY</name>
<keyword evidence="4" id="KW-1185">Reference proteome</keyword>
<dbReference type="PANTHER" id="PTHR34614:SF2">
    <property type="entry name" value="TRANSPOSASE IS4-LIKE DOMAIN-CONTAINING PROTEIN"/>
    <property type="match status" value="1"/>
</dbReference>
<evidence type="ECO:0000313" key="4">
    <source>
        <dbReference type="Proteomes" id="UP001215956"/>
    </source>
</evidence>
<evidence type="ECO:0000313" key="3">
    <source>
        <dbReference type="EMBL" id="MDF0594378.1"/>
    </source>
</evidence>
<dbReference type="InterPro" id="IPR047654">
    <property type="entry name" value="IS1634_transpos"/>
</dbReference>
<gene>
    <name evidence="3" type="ORF">P0O24_12420</name>
</gene>
<dbReference type="EMBL" id="JARFPL010000083">
    <property type="protein sequence ID" value="MDF0594378.1"/>
    <property type="molecule type" value="Genomic_DNA"/>
</dbReference>
<feature type="domain" description="Transposase IS4-like" evidence="1">
    <location>
        <begin position="125"/>
        <end position="454"/>
    </location>
</feature>
<dbReference type="PANTHER" id="PTHR34614">
    <property type="match status" value="1"/>
</dbReference>
<dbReference type="RefSeq" id="WP_316970066.1">
    <property type="nucleotide sequence ID" value="NZ_JARFPL010000083.1"/>
</dbReference>
<comment type="caution">
    <text evidence="3">The sequence shown here is derived from an EMBL/GenBank/DDBJ whole genome shotgun (WGS) entry which is preliminary data.</text>
</comment>
<evidence type="ECO:0000259" key="2">
    <source>
        <dbReference type="Pfam" id="PF14104"/>
    </source>
</evidence>
<protein>
    <submittedName>
        <fullName evidence="3">IS1634 family transposase</fullName>
    </submittedName>
</protein>
<organism evidence="3 4">
    <name type="scientific">Candidatus Methanocrinis alkalitolerans</name>
    <dbReference type="NCBI Taxonomy" id="3033395"/>
    <lineage>
        <taxon>Archaea</taxon>
        <taxon>Methanobacteriati</taxon>
        <taxon>Methanobacteriota</taxon>
        <taxon>Stenosarchaea group</taxon>
        <taxon>Methanomicrobia</taxon>
        <taxon>Methanotrichales</taxon>
        <taxon>Methanotrichaceae</taxon>
        <taxon>Methanocrinis</taxon>
    </lineage>
</organism>
<dbReference type="InterPro" id="IPR025457">
    <property type="entry name" value="DUF4277"/>
</dbReference>
<proteinExistence type="predicted"/>
<accession>A0ABT5XI36</accession>
<dbReference type="Proteomes" id="UP001215956">
    <property type="component" value="Unassembled WGS sequence"/>
</dbReference>
<dbReference type="InterPro" id="IPR002559">
    <property type="entry name" value="Transposase_11"/>
</dbReference>
<evidence type="ECO:0000259" key="1">
    <source>
        <dbReference type="Pfam" id="PF01609"/>
    </source>
</evidence>